<keyword evidence="3" id="KW-1185">Reference proteome</keyword>
<evidence type="ECO:0000256" key="1">
    <source>
        <dbReference type="SAM" id="MobiDB-lite"/>
    </source>
</evidence>
<protein>
    <submittedName>
        <fullName evidence="2">(Mediterranean fruit fly) hypothetical protein</fullName>
    </submittedName>
</protein>
<proteinExistence type="predicted"/>
<gene>
    <name evidence="2" type="ORF">CCAP1982_LOCUS10684</name>
</gene>
<accession>A0A811UX18</accession>
<reference evidence="2" key="1">
    <citation type="submission" date="2020-11" db="EMBL/GenBank/DDBJ databases">
        <authorList>
            <person name="Whitehead M."/>
        </authorList>
    </citation>
    <scope>NUCLEOTIDE SEQUENCE</scope>
    <source>
        <strain evidence="2">EGII</strain>
    </source>
</reference>
<dbReference type="AlphaFoldDB" id="A0A811UX18"/>
<sequence>MPFLANKNKEKKGMESQKHTKRELTKKNKKRHKVYQQQTTSINKQNFVNLFRTPIWRQHGSKKKNERRQKYKKTLHTCRRCGVQTTPSCLCMCIVLAENFWKHANGTFPLGFYPFR</sequence>
<comment type="caution">
    <text evidence="2">The sequence shown here is derived from an EMBL/GenBank/DDBJ whole genome shotgun (WGS) entry which is preliminary data.</text>
</comment>
<dbReference type="EMBL" id="CAJHJT010000026">
    <property type="protein sequence ID" value="CAD7002196.1"/>
    <property type="molecule type" value="Genomic_DNA"/>
</dbReference>
<evidence type="ECO:0000313" key="2">
    <source>
        <dbReference type="EMBL" id="CAD7002196.1"/>
    </source>
</evidence>
<feature type="compositionally biased region" description="Basic and acidic residues" evidence="1">
    <location>
        <begin position="7"/>
        <end position="26"/>
    </location>
</feature>
<name>A0A811UX18_CERCA</name>
<evidence type="ECO:0000313" key="3">
    <source>
        <dbReference type="Proteomes" id="UP000606786"/>
    </source>
</evidence>
<organism evidence="2 3">
    <name type="scientific">Ceratitis capitata</name>
    <name type="common">Mediterranean fruit fly</name>
    <name type="synonym">Tephritis capitata</name>
    <dbReference type="NCBI Taxonomy" id="7213"/>
    <lineage>
        <taxon>Eukaryota</taxon>
        <taxon>Metazoa</taxon>
        <taxon>Ecdysozoa</taxon>
        <taxon>Arthropoda</taxon>
        <taxon>Hexapoda</taxon>
        <taxon>Insecta</taxon>
        <taxon>Pterygota</taxon>
        <taxon>Neoptera</taxon>
        <taxon>Endopterygota</taxon>
        <taxon>Diptera</taxon>
        <taxon>Brachycera</taxon>
        <taxon>Muscomorpha</taxon>
        <taxon>Tephritoidea</taxon>
        <taxon>Tephritidae</taxon>
        <taxon>Ceratitis</taxon>
        <taxon>Ceratitis</taxon>
    </lineage>
</organism>
<dbReference type="Proteomes" id="UP000606786">
    <property type="component" value="Unassembled WGS sequence"/>
</dbReference>
<feature type="region of interest" description="Disordered" evidence="1">
    <location>
        <begin position="1"/>
        <end position="37"/>
    </location>
</feature>